<sequence>MYEGAPSRIGAGRRALVCAVRLLHVLHVLHVLPVLRVLPVVPTRPGPG</sequence>
<reference evidence="1 2" key="1">
    <citation type="submission" date="2020-08" db="EMBL/GenBank/DDBJ databases">
        <title>Sequencing the genomes of 1000 actinobacteria strains.</title>
        <authorList>
            <person name="Klenk H.-P."/>
        </authorList>
    </citation>
    <scope>NUCLEOTIDE SEQUENCE [LARGE SCALE GENOMIC DNA]</scope>
    <source>
        <strain evidence="1 2">DSM 46659</strain>
    </source>
</reference>
<accession>A0A7W9YHR8</accession>
<organism evidence="1 2">
    <name type="scientific">Nocardiopsis mwathae</name>
    <dbReference type="NCBI Taxonomy" id="1472723"/>
    <lineage>
        <taxon>Bacteria</taxon>
        <taxon>Bacillati</taxon>
        <taxon>Actinomycetota</taxon>
        <taxon>Actinomycetes</taxon>
        <taxon>Streptosporangiales</taxon>
        <taxon>Nocardiopsidaceae</taxon>
        <taxon>Nocardiopsis</taxon>
    </lineage>
</organism>
<keyword evidence="2" id="KW-1185">Reference proteome</keyword>
<comment type="caution">
    <text evidence="1">The sequence shown here is derived from an EMBL/GenBank/DDBJ whole genome shotgun (WGS) entry which is preliminary data.</text>
</comment>
<dbReference type="AlphaFoldDB" id="A0A7W9YHR8"/>
<proteinExistence type="predicted"/>
<name>A0A7W9YHR8_9ACTN</name>
<dbReference type="Proteomes" id="UP000546642">
    <property type="component" value="Unassembled WGS sequence"/>
</dbReference>
<gene>
    <name evidence="1" type="ORF">HNR23_002417</name>
</gene>
<protein>
    <submittedName>
        <fullName evidence="1">Uncharacterized protein</fullName>
    </submittedName>
</protein>
<evidence type="ECO:0000313" key="1">
    <source>
        <dbReference type="EMBL" id="MBB6172357.1"/>
    </source>
</evidence>
<evidence type="ECO:0000313" key="2">
    <source>
        <dbReference type="Proteomes" id="UP000546642"/>
    </source>
</evidence>
<dbReference type="EMBL" id="JACHDS010000001">
    <property type="protein sequence ID" value="MBB6172357.1"/>
    <property type="molecule type" value="Genomic_DNA"/>
</dbReference>